<dbReference type="InterPro" id="IPR050185">
    <property type="entry name" value="Ub_carboxyl-term_hydrolase"/>
</dbReference>
<dbReference type="Gene3D" id="3.90.70.10">
    <property type="entry name" value="Cysteine proteinases"/>
    <property type="match status" value="1"/>
</dbReference>
<dbReference type="GO" id="GO:0016579">
    <property type="term" value="P:protein deubiquitination"/>
    <property type="evidence" value="ECO:0007669"/>
    <property type="project" value="InterPro"/>
</dbReference>
<evidence type="ECO:0000313" key="2">
    <source>
        <dbReference type="EMBL" id="QDY51638.1"/>
    </source>
</evidence>
<name>A0A5B8IEK0_9VIRU</name>
<evidence type="ECO:0000259" key="1">
    <source>
        <dbReference type="PROSITE" id="PS50235"/>
    </source>
</evidence>
<keyword evidence="2" id="KW-0378">Hydrolase</keyword>
<dbReference type="PROSITE" id="PS50235">
    <property type="entry name" value="USP_3"/>
    <property type="match status" value="1"/>
</dbReference>
<proteinExistence type="predicted"/>
<gene>
    <name evidence="2" type="ORF">1_23</name>
</gene>
<dbReference type="InterPro" id="IPR018200">
    <property type="entry name" value="USP_CS"/>
</dbReference>
<feature type="domain" description="USP" evidence="1">
    <location>
        <begin position="8"/>
        <end position="339"/>
    </location>
</feature>
<dbReference type="PANTHER" id="PTHR21646">
    <property type="entry name" value="UBIQUITIN CARBOXYL-TERMINAL HYDROLASE"/>
    <property type="match status" value="1"/>
</dbReference>
<dbReference type="InterPro" id="IPR038765">
    <property type="entry name" value="Papain-like_cys_pep_sf"/>
</dbReference>
<protein>
    <submittedName>
        <fullName evidence="2">Ubiquitin carboxyl-terminal hydrolase</fullName>
    </submittedName>
</protein>
<dbReference type="PROSITE" id="PS00972">
    <property type="entry name" value="USP_1"/>
    <property type="match status" value="1"/>
</dbReference>
<reference evidence="2" key="1">
    <citation type="submission" date="2018-11" db="EMBL/GenBank/DDBJ databases">
        <title>A distinct lineage of giant viruses engineers rhodopsin photosystems in predatory marine eukaryotes.</title>
        <authorList>
            <person name="Needham D.M."/>
            <person name="Yoshizawa S."/>
            <person name="Hosaka T."/>
            <person name="Poirier C."/>
            <person name="Choi C.-J."/>
            <person name="Hehenberger E."/>
            <person name="Irwin N.A.T."/>
            <person name="Wilken S."/>
            <person name="Yung C.-M."/>
            <person name="Bachy C."/>
            <person name="Kurihara R."/>
            <person name="Nakajima Y."/>
            <person name="Kojima K."/>
            <person name="Kimura-Someya T."/>
            <person name="Leonard G."/>
            <person name="Malmstrom R.R."/>
            <person name="Mende D."/>
            <person name="Olson D.K."/>
            <person name="Sudo Y."/>
            <person name="Sudek S."/>
            <person name="Richards T.A."/>
            <person name="DeLong E.F."/>
            <person name="Keeling P.J."/>
            <person name="Santoro A.E."/>
            <person name="Shirouzu M."/>
            <person name="Iwasaki W."/>
            <person name="Worden A.Z."/>
        </authorList>
    </citation>
    <scope>NUCLEOTIDE SEQUENCE</scope>
</reference>
<dbReference type="GO" id="GO:0004843">
    <property type="term" value="F:cysteine-type deubiquitinase activity"/>
    <property type="evidence" value="ECO:0007669"/>
    <property type="project" value="InterPro"/>
</dbReference>
<dbReference type="PROSITE" id="PS00973">
    <property type="entry name" value="USP_2"/>
    <property type="match status" value="1"/>
</dbReference>
<dbReference type="Pfam" id="PF00443">
    <property type="entry name" value="UCH"/>
    <property type="match status" value="1"/>
</dbReference>
<dbReference type="InterPro" id="IPR028889">
    <property type="entry name" value="USP"/>
</dbReference>
<organism evidence="2">
    <name type="scientific">Mimiviridae sp. ChoanoV1</name>
    <dbReference type="NCBI Taxonomy" id="2596887"/>
    <lineage>
        <taxon>Viruses</taxon>
        <taxon>Varidnaviria</taxon>
        <taxon>Bamfordvirae</taxon>
        <taxon>Nucleocytoviricota</taxon>
        <taxon>Megaviricetes</taxon>
        <taxon>Imitervirales</taxon>
        <taxon>Schizomimiviridae</taxon>
    </lineage>
</organism>
<dbReference type="CDD" id="cd02674">
    <property type="entry name" value="Peptidase_C19R"/>
    <property type="match status" value="1"/>
</dbReference>
<dbReference type="InterPro" id="IPR001394">
    <property type="entry name" value="Peptidase_C19_UCH"/>
</dbReference>
<dbReference type="SUPFAM" id="SSF54001">
    <property type="entry name" value="Cysteine proteinases"/>
    <property type="match status" value="1"/>
</dbReference>
<sequence>MNDINGLCGLVNFGNTCYINSAIQCLASIPQIKQYFLEKKFVQDLNRNANELNLVIQWYKILNSKYSNNSVISPQSFRKEIAIISLKEGINLNFVGNGQNDVQEFLLFLIDKMHNGVSRKVNVNITGKVKNDLDKKALEAMKIWKIFFKDSYSIFIDLFYSQNSSRIYNLDKELLSTNYDPLCYHTLPIPETENPNVYDCFDLFTNMELMEDEENLYFDEKKKEFIKSYKEIKFWSLPKILIVVLKRFLKNGNKIDKKVTFPLENLDLCKYCVGYKKNTYKYDLFAISNHIGNLNSGHYYAYCKMEDNNWYNFNDTSVSSINQEDLITENAYCLFYKKK</sequence>
<accession>A0A5B8IEK0</accession>
<dbReference type="EMBL" id="MK250085">
    <property type="protein sequence ID" value="QDY51638.1"/>
    <property type="molecule type" value="Genomic_DNA"/>
</dbReference>